<feature type="region of interest" description="Disordered" evidence="1">
    <location>
        <begin position="1"/>
        <end position="198"/>
    </location>
</feature>
<dbReference type="InterPro" id="IPR043502">
    <property type="entry name" value="DNA/RNA_pol_sf"/>
</dbReference>
<accession>A0A2N9J9W8</accession>
<dbReference type="EMBL" id="OIVN01006451">
    <property type="protein sequence ID" value="SPD33384.1"/>
    <property type="molecule type" value="Genomic_DNA"/>
</dbReference>
<dbReference type="Gene3D" id="3.10.10.10">
    <property type="entry name" value="HIV Type 1 Reverse Transcriptase, subunit A, domain 1"/>
    <property type="match status" value="1"/>
</dbReference>
<dbReference type="SUPFAM" id="SSF56672">
    <property type="entry name" value="DNA/RNA polymerases"/>
    <property type="match status" value="1"/>
</dbReference>
<dbReference type="AlphaFoldDB" id="A0A2N9J9W8"/>
<reference evidence="4" key="1">
    <citation type="submission" date="2018-02" db="EMBL/GenBank/DDBJ databases">
        <authorList>
            <person name="Cohen D.B."/>
            <person name="Kent A.D."/>
        </authorList>
    </citation>
    <scope>NUCLEOTIDE SEQUENCE</scope>
</reference>
<feature type="compositionally biased region" description="Basic and acidic residues" evidence="1">
    <location>
        <begin position="56"/>
        <end position="70"/>
    </location>
</feature>
<organism evidence="4">
    <name type="scientific">Fagus sylvatica</name>
    <name type="common">Beechnut</name>
    <dbReference type="NCBI Taxonomy" id="28930"/>
    <lineage>
        <taxon>Eukaryota</taxon>
        <taxon>Viridiplantae</taxon>
        <taxon>Streptophyta</taxon>
        <taxon>Embryophyta</taxon>
        <taxon>Tracheophyta</taxon>
        <taxon>Spermatophyta</taxon>
        <taxon>Magnoliopsida</taxon>
        <taxon>eudicotyledons</taxon>
        <taxon>Gunneridae</taxon>
        <taxon>Pentapetalae</taxon>
        <taxon>rosids</taxon>
        <taxon>fabids</taxon>
        <taxon>Fagales</taxon>
        <taxon>Fagaceae</taxon>
        <taxon>Fagus</taxon>
    </lineage>
</organism>
<dbReference type="InterPro" id="IPR053134">
    <property type="entry name" value="RNA-dir_DNA_polymerase"/>
</dbReference>
<evidence type="ECO:0000256" key="1">
    <source>
        <dbReference type="SAM" id="MobiDB-lite"/>
    </source>
</evidence>
<dbReference type="InterPro" id="IPR043128">
    <property type="entry name" value="Rev_trsase/Diguanyl_cyclase"/>
</dbReference>
<gene>
    <name evidence="4" type="ORF">FSB_LOCUS61266</name>
</gene>
<protein>
    <recommendedName>
        <fullName evidence="5">Retrotransposon gag domain-containing protein</fullName>
    </recommendedName>
</protein>
<dbReference type="CDD" id="cd01647">
    <property type="entry name" value="RT_LTR"/>
    <property type="match status" value="1"/>
</dbReference>
<sequence length="704" mass="81109">MNSRIEKVTVYLGRGKDPMMNPGGENPLLETDLSSNNDKRWPEGTPSEKALRRVIVRSEIRNERKPEPSHQYRRRSKMDRRTRVVEPRNSNSTSDRTWDERDEDTMEALKQQVLELKKKLKKNKNPRRSEHSSRPKTRSRPERYLSSYSSSMSVKETDEEESSDGRNKGGRSLSRGSRGNWSESPSMERQPYKERRGQETVWRALHQISHSPFSKEIERAHLPGKFSPPNYVMYDGRTDHIGHISHFRQSMALHLGNDALMCRMFPSSLGPMSLRWFNRLQHSSIHSWDELAEAFVSRFITNSRKPKEFDSLMSMRMKDSESLKSYSSRYWKVYNEVDGGTEDMAITAFKQGEDQRQHYHEGPTAAHNTKPAARIIEMIHTSRPKGGPISLDTEFLVIDVPSPYTAIMGRRWLHRLKVVPSSLHQKLRFPTDFGIMEIKGSQLEGVKDACTGKSNKTYEPGEELETITFSSDPEKYFKIGQGLTPDDRTELVNFLTSNINVFAWDPYEMLGVDPDYIQHQLNVDPHSKPVQQKSRRSVPVYAEAIQKEVERLLHAGATRELHYPTWLCNTVVVKKKNGKWRVCVDFTSLNRACPKDPFPLPKIDQLVMSFGLKNAGATYQRMVTKTFKDQIGKTMEIYIDDMVVKSKLSQNHLEDLTETFRILRLHKLRLNASKCVFGVGSGKFMGFMVSHRGIEVNPDQIKAI</sequence>
<dbReference type="InterPro" id="IPR000477">
    <property type="entry name" value="RT_dom"/>
</dbReference>
<dbReference type="Pfam" id="PF00078">
    <property type="entry name" value="RVT_1"/>
    <property type="match status" value="1"/>
</dbReference>
<feature type="compositionally biased region" description="Low complexity" evidence="1">
    <location>
        <begin position="170"/>
        <end position="182"/>
    </location>
</feature>
<feature type="domain" description="Reverse transcriptase" evidence="2">
    <location>
        <begin position="605"/>
        <end position="688"/>
    </location>
</feature>
<feature type="compositionally biased region" description="Basic and acidic residues" evidence="1">
    <location>
        <begin position="127"/>
        <end position="143"/>
    </location>
</feature>
<proteinExistence type="predicted"/>
<feature type="domain" description="Retrotransposon gag" evidence="3">
    <location>
        <begin position="264"/>
        <end position="352"/>
    </location>
</feature>
<evidence type="ECO:0008006" key="5">
    <source>
        <dbReference type="Google" id="ProtNLM"/>
    </source>
</evidence>
<evidence type="ECO:0000313" key="4">
    <source>
        <dbReference type="EMBL" id="SPD33384.1"/>
    </source>
</evidence>
<evidence type="ECO:0000259" key="3">
    <source>
        <dbReference type="Pfam" id="PF03732"/>
    </source>
</evidence>
<dbReference type="PANTHER" id="PTHR24559:SF431">
    <property type="entry name" value="RNA-DIRECTED DNA POLYMERASE HOMOLOG"/>
    <property type="match status" value="1"/>
</dbReference>
<evidence type="ECO:0000259" key="2">
    <source>
        <dbReference type="Pfam" id="PF00078"/>
    </source>
</evidence>
<name>A0A2N9J9W8_FAGSY</name>
<dbReference type="Pfam" id="PF03732">
    <property type="entry name" value="Retrotrans_gag"/>
    <property type="match status" value="1"/>
</dbReference>
<dbReference type="InterPro" id="IPR005162">
    <property type="entry name" value="Retrotrans_gag_dom"/>
</dbReference>
<dbReference type="Gene3D" id="3.30.70.270">
    <property type="match status" value="2"/>
</dbReference>
<dbReference type="PANTHER" id="PTHR24559">
    <property type="entry name" value="TRANSPOSON TY3-I GAG-POL POLYPROTEIN"/>
    <property type="match status" value="1"/>
</dbReference>